<name>A0A7Y7B5I5_STRMO</name>
<evidence type="ECO:0000256" key="1">
    <source>
        <dbReference type="SAM" id="MobiDB-lite"/>
    </source>
</evidence>
<dbReference type="EMBL" id="JABBXF010000037">
    <property type="protein sequence ID" value="NVK79393.1"/>
    <property type="molecule type" value="Genomic_DNA"/>
</dbReference>
<feature type="region of interest" description="Disordered" evidence="1">
    <location>
        <begin position="310"/>
        <end position="335"/>
    </location>
</feature>
<accession>A0A7Y7B5I5</accession>
<dbReference type="Pfam" id="PF12770">
    <property type="entry name" value="CHAT"/>
    <property type="match status" value="1"/>
</dbReference>
<sequence length="1055" mass="114691">MLDAPDQHHGVSETVVVCRPEQFREAAVVLSCLPTDRFTPLIVVTSPPKSLEDHLRNVADLHAAQEELYELDPWKQEHSAPFYALRKRLGAARAEIAGMRAWFKRNLMLNGTLHKLGCSRAVLLFEAVPEDLLTFDPALDTGRESAAGSGAGQDEQEDRIEPLLWGLESVYLLPGQPDNDLGSRRYYRDLPSLPEAVWRLLRDQAPMPEQTVRVPCGADAKAYVAGLFDALRTGRPLSPAWQMRPLVDPLQDGDATCGQDEAVLIDNACDALALYAASYAHLRAARLVITLCPDTDLVDQTIRRDKEVLSRAAAAADKHGDGPEPPQAEEAGETTRGWVSTNVSNLVNRQMLARIERAVTSQVPEEALRAVGERRLTAFTAGVPYTFVNAPGHDWSSKPIGHVIADPDLIVLRELVHLADPASGGALTAVFDPHVLGPDGGQPAAEVPRVRDAASRFTHTVVFSGEDATLRILMDAVVALPLEFVFFATHGEEGAIRLHEGWLQTHYIDNWVYFACRPVVLNNSCRSLTGVGRSFVRAGARGYIGTLWDVPDQGAADFARIVTQRVASTGLPPAEAILGTRLPHITSRAYVYIGTVNGRVDNTTLPPDAAVQAYKALLSAMAGLLQWASRHGSSQGRLPDILYGETGRLRRTVRASLAAPTADLTDLMLDQLQLLSRSDLALRCLEKDPGLIDETLSDLHTIDLPDLDRQHRLERHRDAVATLRERRSETQATLDAYQQPRPQAASDAPALLRIAQALTHQGSWDLALDNIRQALVGFTSAGNESGRLACLGLQCQILRRLRRFEEALDAASAGTELADRLADVAEKASFLVDVSQIRLELGDLDKALEVAEQALVLSRSASTPRGTLAALGHLVGLHLHRGDMTQAHVMAQQGLRDAADLGERSSAAAFKLDLARICELTGDWQGAVEWTNKALIDFHELRNWEKAAAALARLVLVASRAGHADALLVCCALSVGLCTRVGSNLLQGTVEAAIVAMARVVELLPPATARQALTEVIILITRTGEKEPQARRALGLPLNTALTLLNRIDRENPQG</sequence>
<gene>
    <name evidence="3" type="ORF">HG542_17200</name>
</gene>
<dbReference type="AlphaFoldDB" id="A0A7Y7B5I5"/>
<dbReference type="PANTHER" id="PTHR10098:SF108">
    <property type="entry name" value="TETRATRICOPEPTIDE REPEAT PROTEIN 28"/>
    <property type="match status" value="1"/>
</dbReference>
<evidence type="ECO:0000313" key="3">
    <source>
        <dbReference type="EMBL" id="NVK79393.1"/>
    </source>
</evidence>
<protein>
    <submittedName>
        <fullName evidence="3">CHAT domain-containing protein</fullName>
    </submittedName>
</protein>
<dbReference type="PANTHER" id="PTHR10098">
    <property type="entry name" value="RAPSYN-RELATED"/>
    <property type="match status" value="1"/>
</dbReference>
<organism evidence="3 4">
    <name type="scientific">Streptomyces morookaense</name>
    <name type="common">Streptoverticillium morookaense</name>
    <dbReference type="NCBI Taxonomy" id="1970"/>
    <lineage>
        <taxon>Bacteria</taxon>
        <taxon>Bacillati</taxon>
        <taxon>Actinomycetota</taxon>
        <taxon>Actinomycetes</taxon>
        <taxon>Kitasatosporales</taxon>
        <taxon>Streptomycetaceae</taxon>
        <taxon>Streptomyces</taxon>
    </lineage>
</organism>
<feature type="domain" description="CHAT" evidence="2">
    <location>
        <begin position="457"/>
        <end position="583"/>
    </location>
</feature>
<keyword evidence="4" id="KW-1185">Reference proteome</keyword>
<evidence type="ECO:0000259" key="2">
    <source>
        <dbReference type="Pfam" id="PF12770"/>
    </source>
</evidence>
<dbReference type="SUPFAM" id="SSF48452">
    <property type="entry name" value="TPR-like"/>
    <property type="match status" value="1"/>
</dbReference>
<reference evidence="3 4" key="1">
    <citation type="submission" date="2020-04" db="EMBL/GenBank/DDBJ databases">
        <title>Draft Genome Sequence of Streptomyces morookaense DSM 40503, an 8-azaguanine-producing strain.</title>
        <authorList>
            <person name="Qi J."/>
            <person name="Gao J.-M."/>
        </authorList>
    </citation>
    <scope>NUCLEOTIDE SEQUENCE [LARGE SCALE GENOMIC DNA]</scope>
    <source>
        <strain evidence="3 4">DSM 40503</strain>
    </source>
</reference>
<proteinExistence type="predicted"/>
<dbReference type="InterPro" id="IPR011990">
    <property type="entry name" value="TPR-like_helical_dom_sf"/>
</dbReference>
<comment type="caution">
    <text evidence="3">The sequence shown here is derived from an EMBL/GenBank/DDBJ whole genome shotgun (WGS) entry which is preliminary data.</text>
</comment>
<dbReference type="RefSeq" id="WP_171082379.1">
    <property type="nucleotide sequence ID" value="NZ_BNBU01000001.1"/>
</dbReference>
<dbReference type="InterPro" id="IPR024983">
    <property type="entry name" value="CHAT_dom"/>
</dbReference>
<dbReference type="Gene3D" id="1.25.40.10">
    <property type="entry name" value="Tetratricopeptide repeat domain"/>
    <property type="match status" value="1"/>
</dbReference>
<evidence type="ECO:0000313" key="4">
    <source>
        <dbReference type="Proteomes" id="UP000587462"/>
    </source>
</evidence>
<dbReference type="Proteomes" id="UP000587462">
    <property type="component" value="Unassembled WGS sequence"/>
</dbReference>